<name>A0A0H5SFN4_HERHM</name>
<keyword evidence="10" id="KW-1185">Reference proteome</keyword>
<feature type="domain" description="Tyr recombinase" evidence="7">
    <location>
        <begin position="106"/>
        <end position="286"/>
    </location>
</feature>
<dbReference type="PROSITE" id="PS51898">
    <property type="entry name" value="TYR_RECOMBINASE"/>
    <property type="match status" value="1"/>
</dbReference>
<evidence type="ECO:0000313" key="9">
    <source>
        <dbReference type="EMBL" id="CRZ34292.1"/>
    </source>
</evidence>
<dbReference type="GO" id="GO:0015074">
    <property type="term" value="P:DNA integration"/>
    <property type="evidence" value="ECO:0007669"/>
    <property type="project" value="UniProtKB-KW"/>
</dbReference>
<dbReference type="SUPFAM" id="SSF56349">
    <property type="entry name" value="DNA breaking-rejoining enzymes"/>
    <property type="match status" value="1"/>
</dbReference>
<keyword evidence="4 6" id="KW-0238">DNA-binding</keyword>
<dbReference type="InterPro" id="IPR010998">
    <property type="entry name" value="Integrase_recombinase_N"/>
</dbReference>
<dbReference type="InterPro" id="IPR050090">
    <property type="entry name" value="Tyrosine_recombinase_XerCD"/>
</dbReference>
<evidence type="ECO:0000256" key="5">
    <source>
        <dbReference type="ARBA" id="ARBA00023172"/>
    </source>
</evidence>
<dbReference type="Pfam" id="PF02899">
    <property type="entry name" value="Phage_int_SAM_1"/>
    <property type="match status" value="1"/>
</dbReference>
<dbReference type="EMBL" id="CVTD020000015">
    <property type="protein sequence ID" value="CRZ34292.1"/>
    <property type="molecule type" value="Genomic_DNA"/>
</dbReference>
<evidence type="ECO:0000313" key="10">
    <source>
        <dbReference type="Proteomes" id="UP000236497"/>
    </source>
</evidence>
<feature type="domain" description="Core-binding (CB)" evidence="8">
    <location>
        <begin position="1"/>
        <end position="85"/>
    </location>
</feature>
<dbReference type="GO" id="GO:0006310">
    <property type="term" value="P:DNA recombination"/>
    <property type="evidence" value="ECO:0007669"/>
    <property type="project" value="UniProtKB-KW"/>
</dbReference>
<dbReference type="GO" id="GO:0003677">
    <property type="term" value="F:DNA binding"/>
    <property type="evidence" value="ECO:0007669"/>
    <property type="project" value="UniProtKB-UniRule"/>
</dbReference>
<dbReference type="InterPro" id="IPR044068">
    <property type="entry name" value="CB"/>
</dbReference>
<evidence type="ECO:0000256" key="2">
    <source>
        <dbReference type="ARBA" id="ARBA00008857"/>
    </source>
</evidence>
<evidence type="ECO:0000256" key="6">
    <source>
        <dbReference type="PROSITE-ProRule" id="PRU01248"/>
    </source>
</evidence>
<dbReference type="AlphaFoldDB" id="A0A0H5SFN4"/>
<protein>
    <submittedName>
        <fullName evidence="9">Tyrosine recombinase XerD</fullName>
    </submittedName>
</protein>
<evidence type="ECO:0000256" key="4">
    <source>
        <dbReference type="ARBA" id="ARBA00023125"/>
    </source>
</evidence>
<evidence type="ECO:0000256" key="3">
    <source>
        <dbReference type="ARBA" id="ARBA00022908"/>
    </source>
</evidence>
<dbReference type="PROSITE" id="PS51900">
    <property type="entry name" value="CB"/>
    <property type="match status" value="1"/>
</dbReference>
<comment type="function">
    <text evidence="1">Site-specific tyrosine recombinase, which acts by catalyzing the cutting and rejoining of the recombining DNA molecules.</text>
</comment>
<dbReference type="InterPro" id="IPR011010">
    <property type="entry name" value="DNA_brk_join_enz"/>
</dbReference>
<comment type="similarity">
    <text evidence="2">Belongs to the 'phage' integrase family.</text>
</comment>
<dbReference type="InterPro" id="IPR002104">
    <property type="entry name" value="Integrase_catalytic"/>
</dbReference>
<dbReference type="OrthoDB" id="9801717at2"/>
<dbReference type="Pfam" id="PF00589">
    <property type="entry name" value="Phage_integrase"/>
    <property type="match status" value="1"/>
</dbReference>
<sequence length="286" mass="32934">MKQQIEDFITYLKEVKHASLNTVRAYQNDLEKLESYLSHQGIEKVSKITETSLNSYILYLEKDGMSPASVSRHIASMKAFLLFLLRNGIINIDPSERIKAPKVVKKPPHILDEKKILELLKQPDITTSKGIRDRAMLELLYATGIKVSEIINIKMIDINLYGKYITCGDKQERIIPFGSAAKRALKAYLDIRDIAFNKKNKDYLFLNSHGEQLSRQGFWKILKEYAKRAGIEEINPNTIRHSFAAHMLDNGADIGVVQRFLGYTDFYMTYSNQNIREVYMNTHPRA</sequence>
<evidence type="ECO:0000259" key="8">
    <source>
        <dbReference type="PROSITE" id="PS51900"/>
    </source>
</evidence>
<dbReference type="InterPro" id="IPR013762">
    <property type="entry name" value="Integrase-like_cat_sf"/>
</dbReference>
<dbReference type="RefSeq" id="WP_103202415.1">
    <property type="nucleotide sequence ID" value="NZ_CVTD020000015.1"/>
</dbReference>
<gene>
    <name evidence="9" type="primary">xerD</name>
    <name evidence="9" type="ORF">HHT355_1090</name>
</gene>
<keyword evidence="5" id="KW-0233">DNA recombination</keyword>
<evidence type="ECO:0000256" key="1">
    <source>
        <dbReference type="ARBA" id="ARBA00003283"/>
    </source>
</evidence>
<dbReference type="PANTHER" id="PTHR30349:SF81">
    <property type="entry name" value="TYROSINE RECOMBINASE XERC"/>
    <property type="match status" value="1"/>
</dbReference>
<accession>A0A0H5SFN4</accession>
<dbReference type="PANTHER" id="PTHR30349">
    <property type="entry name" value="PHAGE INTEGRASE-RELATED"/>
    <property type="match status" value="1"/>
</dbReference>
<evidence type="ECO:0000259" key="7">
    <source>
        <dbReference type="PROSITE" id="PS51898"/>
    </source>
</evidence>
<reference evidence="9 10" key="1">
    <citation type="submission" date="2015-06" db="EMBL/GenBank/DDBJ databases">
        <authorList>
            <person name="Wibberg Daniel"/>
        </authorList>
    </citation>
    <scope>NUCLEOTIDE SEQUENCE [LARGE SCALE GENOMIC DNA]</scope>
    <source>
        <strain evidence="9 10">T3/55T</strain>
    </source>
</reference>
<keyword evidence="3" id="KW-0229">DNA integration</keyword>
<proteinExistence type="inferred from homology"/>
<organism evidence="9 10">
    <name type="scientific">Herbinix hemicellulosilytica</name>
    <dbReference type="NCBI Taxonomy" id="1564487"/>
    <lineage>
        <taxon>Bacteria</taxon>
        <taxon>Bacillati</taxon>
        <taxon>Bacillota</taxon>
        <taxon>Clostridia</taxon>
        <taxon>Lachnospirales</taxon>
        <taxon>Lachnospiraceae</taxon>
        <taxon>Herbinix</taxon>
    </lineage>
</organism>
<dbReference type="InterPro" id="IPR004107">
    <property type="entry name" value="Integrase_SAM-like_N"/>
</dbReference>
<dbReference type="Gene3D" id="1.10.443.10">
    <property type="entry name" value="Intergrase catalytic core"/>
    <property type="match status" value="1"/>
</dbReference>
<dbReference type="Gene3D" id="1.10.150.130">
    <property type="match status" value="1"/>
</dbReference>
<dbReference type="Proteomes" id="UP000236497">
    <property type="component" value="Unassembled WGS sequence"/>
</dbReference>